<name>K1SHF1_9ZZZZ</name>
<reference evidence="1" key="1">
    <citation type="journal article" date="2013" name="Environ. Microbiol.">
        <title>Microbiota from the distal guts of lean and obese adolescents exhibit partial functional redundancy besides clear differences in community structure.</title>
        <authorList>
            <person name="Ferrer M."/>
            <person name="Ruiz A."/>
            <person name="Lanza F."/>
            <person name="Haange S.B."/>
            <person name="Oberbach A."/>
            <person name="Till H."/>
            <person name="Bargiela R."/>
            <person name="Campoy C."/>
            <person name="Segura M.T."/>
            <person name="Richter M."/>
            <person name="von Bergen M."/>
            <person name="Seifert J."/>
            <person name="Suarez A."/>
        </authorList>
    </citation>
    <scope>NUCLEOTIDE SEQUENCE</scope>
</reference>
<dbReference type="AlphaFoldDB" id="K1SHF1"/>
<accession>K1SHF1</accession>
<organism evidence="1">
    <name type="scientific">human gut metagenome</name>
    <dbReference type="NCBI Taxonomy" id="408170"/>
    <lineage>
        <taxon>unclassified sequences</taxon>
        <taxon>metagenomes</taxon>
        <taxon>organismal metagenomes</taxon>
    </lineage>
</organism>
<dbReference type="EMBL" id="AJWY01011283">
    <property type="protein sequence ID" value="EKC53180.1"/>
    <property type="molecule type" value="Genomic_DNA"/>
</dbReference>
<evidence type="ECO:0000313" key="1">
    <source>
        <dbReference type="EMBL" id="EKC53180.1"/>
    </source>
</evidence>
<protein>
    <submittedName>
        <fullName evidence="1">Uncharacterized protein</fullName>
    </submittedName>
</protein>
<sequence length="28" mass="3125">VNTRKMTLTVNGKEIDLAQYGLKGETDE</sequence>
<gene>
    <name evidence="1" type="ORF">LEA_16506</name>
</gene>
<feature type="non-terminal residue" evidence="1">
    <location>
        <position position="1"/>
    </location>
</feature>
<comment type="caution">
    <text evidence="1">The sequence shown here is derived from an EMBL/GenBank/DDBJ whole genome shotgun (WGS) entry which is preliminary data.</text>
</comment>
<proteinExistence type="predicted"/>